<gene>
    <name evidence="1" type="ORF">Amon02_000113200</name>
</gene>
<comment type="caution">
    <text evidence="1">The sequence shown here is derived from an EMBL/GenBank/DDBJ whole genome shotgun (WGS) entry which is preliminary data.</text>
</comment>
<evidence type="ECO:0000313" key="1">
    <source>
        <dbReference type="EMBL" id="GME72788.1"/>
    </source>
</evidence>
<reference evidence="1" key="1">
    <citation type="submission" date="2023-04" db="EMBL/GenBank/DDBJ databases">
        <title>Ambrosiozyma monospora NBRC 10751.</title>
        <authorList>
            <person name="Ichikawa N."/>
            <person name="Sato H."/>
            <person name="Tonouchi N."/>
        </authorList>
    </citation>
    <scope>NUCLEOTIDE SEQUENCE</scope>
    <source>
        <strain evidence="1">NBRC 10751</strain>
    </source>
</reference>
<organism evidence="1 2">
    <name type="scientific">Ambrosiozyma monospora</name>
    <name type="common">Yeast</name>
    <name type="synonym">Endomycopsis monosporus</name>
    <dbReference type="NCBI Taxonomy" id="43982"/>
    <lineage>
        <taxon>Eukaryota</taxon>
        <taxon>Fungi</taxon>
        <taxon>Dikarya</taxon>
        <taxon>Ascomycota</taxon>
        <taxon>Saccharomycotina</taxon>
        <taxon>Pichiomycetes</taxon>
        <taxon>Pichiales</taxon>
        <taxon>Pichiaceae</taxon>
        <taxon>Ambrosiozyma</taxon>
    </lineage>
</organism>
<sequence>MVFFNPNYITATPPLTPLQGYFDFNAELNRTEQAARDARDRAQLENPDAILPPLPPPATRYTYEHFPEHYTWDRTLKQWRVRQRNARQFGRLVFVYPGSGERFYLRILLNVVEGAASFEDLRIVPGLNDDLAFPTFREACVARGLLDRETGYVEMFREALDFLSSKQLRYLFVCVLPELSEPEVVFEQFQGDVLDDLGRELQRVYQVQNPTDDDRLQFLYFKINDQLERIGKSNVMYNLPVSTIDWPARANHENFTGVRAEFFYSLPDTPAPVDRNIFNPEQLRAYDTIVSMVMDFDPAALPTPRLFLL</sequence>
<dbReference type="Proteomes" id="UP001165064">
    <property type="component" value="Unassembled WGS sequence"/>
</dbReference>
<proteinExistence type="predicted"/>
<protein>
    <submittedName>
        <fullName evidence="1">Unnamed protein product</fullName>
    </submittedName>
</protein>
<evidence type="ECO:0000313" key="2">
    <source>
        <dbReference type="Proteomes" id="UP001165064"/>
    </source>
</evidence>
<keyword evidence="2" id="KW-1185">Reference proteome</keyword>
<name>A0ACB5SUG9_AMBMO</name>
<dbReference type="EMBL" id="BSXS01000510">
    <property type="protein sequence ID" value="GME72788.1"/>
    <property type="molecule type" value="Genomic_DNA"/>
</dbReference>
<accession>A0ACB5SUG9</accession>